<keyword evidence="1" id="KW-1133">Transmembrane helix</keyword>
<keyword evidence="3" id="KW-1185">Reference proteome</keyword>
<keyword evidence="1" id="KW-0812">Transmembrane</keyword>
<organism evidence="2 3">
    <name type="scientific">Desulfomicrobium norvegicum (strain DSM 1741 / NCIMB 8310)</name>
    <name type="common">Desulfovibrio baculatus (strain Norway 4)</name>
    <name type="synonym">Desulfovibrio desulfuricans (strain Norway 4)</name>
    <dbReference type="NCBI Taxonomy" id="52561"/>
    <lineage>
        <taxon>Bacteria</taxon>
        <taxon>Pseudomonadati</taxon>
        <taxon>Thermodesulfobacteriota</taxon>
        <taxon>Desulfovibrionia</taxon>
        <taxon>Desulfovibrionales</taxon>
        <taxon>Desulfomicrobiaceae</taxon>
        <taxon>Desulfomicrobium</taxon>
    </lineage>
</organism>
<evidence type="ECO:0000256" key="1">
    <source>
        <dbReference type="SAM" id="Phobius"/>
    </source>
</evidence>
<accession>A0A8G2C2D1</accession>
<sequence>MTTLPFVLLGILIGAWFLSVKIMRITVDALSSPRERMVPRSHVPSDQELRQPLRQAEDWAHEHGFDDDIMFDFQIAAKEQALFCRTWKNAEEKTYLVFYYGMGKHFVELVTIYDDKTGVTTTNAPDAHTLPAVPGAFIQSFPGNGLTDLLGLHLQGRATLERRTGLTPQERREDTVDLIARSLQRQATYVMSLPGWQWKGIWWITVRKKKMIGKDVGWQLDQLGVFEPTAESPEILQ</sequence>
<dbReference type="EMBL" id="FOTO01000004">
    <property type="protein sequence ID" value="SFL63751.1"/>
    <property type="molecule type" value="Genomic_DNA"/>
</dbReference>
<name>A0A8G2C2D1_DESNO</name>
<dbReference type="RefSeq" id="WP_092191157.1">
    <property type="nucleotide sequence ID" value="NZ_FOTO01000004.1"/>
</dbReference>
<evidence type="ECO:0000313" key="3">
    <source>
        <dbReference type="Proteomes" id="UP000199581"/>
    </source>
</evidence>
<gene>
    <name evidence="2" type="ORF">SAMN05421830_104137</name>
</gene>
<feature type="transmembrane region" description="Helical" evidence="1">
    <location>
        <begin position="6"/>
        <end position="27"/>
    </location>
</feature>
<protein>
    <submittedName>
        <fullName evidence="2">Uncharacterized protein</fullName>
    </submittedName>
</protein>
<reference evidence="2 3" key="1">
    <citation type="submission" date="2016-10" db="EMBL/GenBank/DDBJ databases">
        <authorList>
            <person name="Varghese N."/>
            <person name="Submissions S."/>
        </authorList>
    </citation>
    <scope>NUCLEOTIDE SEQUENCE [LARGE SCALE GENOMIC DNA]</scope>
    <source>
        <strain evidence="2 3">DSM 1741</strain>
    </source>
</reference>
<proteinExistence type="predicted"/>
<dbReference type="Proteomes" id="UP000199581">
    <property type="component" value="Unassembled WGS sequence"/>
</dbReference>
<comment type="caution">
    <text evidence="2">The sequence shown here is derived from an EMBL/GenBank/DDBJ whole genome shotgun (WGS) entry which is preliminary data.</text>
</comment>
<keyword evidence="1" id="KW-0472">Membrane</keyword>
<evidence type="ECO:0000313" key="2">
    <source>
        <dbReference type="EMBL" id="SFL63751.1"/>
    </source>
</evidence>
<dbReference type="AlphaFoldDB" id="A0A8G2C2D1"/>
<dbReference type="OrthoDB" id="5470233at2"/>